<evidence type="ECO:0000313" key="1">
    <source>
        <dbReference type="EMBL" id="KAK3600158.1"/>
    </source>
</evidence>
<dbReference type="Proteomes" id="UP001195483">
    <property type="component" value="Unassembled WGS sequence"/>
</dbReference>
<dbReference type="AlphaFoldDB" id="A0AAE0SYW3"/>
<reference evidence="1" key="3">
    <citation type="submission" date="2023-05" db="EMBL/GenBank/DDBJ databases">
        <authorList>
            <person name="Smith C.H."/>
        </authorList>
    </citation>
    <scope>NUCLEOTIDE SEQUENCE</scope>
    <source>
        <strain evidence="1">CHS0354</strain>
        <tissue evidence="1">Mantle</tissue>
    </source>
</reference>
<protein>
    <submittedName>
        <fullName evidence="1">Uncharacterized protein</fullName>
    </submittedName>
</protein>
<reference evidence="1" key="2">
    <citation type="journal article" date="2021" name="Genome Biol. Evol.">
        <title>Developing a high-quality reference genome for a parasitic bivalve with doubly uniparental inheritance (Bivalvia: Unionida).</title>
        <authorList>
            <person name="Smith C.H."/>
        </authorList>
    </citation>
    <scope>NUCLEOTIDE SEQUENCE</scope>
    <source>
        <strain evidence="1">CHS0354</strain>
        <tissue evidence="1">Mantle</tissue>
    </source>
</reference>
<sequence>MKRGESQMGNDSGYDSWFYYKGLAQGIKTWEARPDVFPDGFPARDTTYAKQNGGMYNFLLEELKGLPLDEVFWRDLFMNATKWGLILYEQDWLNVEFRGVPSLLNNVHMGRQWLMLMGAGAKATNIRIQYCMANPRHAMQALEIPVVTQARVSDDYGPGADQWRIGISSMFAHAIGLAPYKDTFWTTELQSGNPYGINRKEPYAALNAVVSTLSTGPVGPSDKIGATDVTMLMRCCNRDGLILKPSRPLMAIDQQLIKAAFPSFSGVDGEVWTTFSEISGLKFGILLAADIKNTVPMIILPHDTGIFRVNKSVGQYVAFPYDNANRWKQFTDTDGLVISNNCTKTNFCLYHLTPQLPNSAYVLGELDKWVPISPQRVSEIEVTTDDVHVKMMGVPGEAFDFWYIYKNETYTAKCLINPEGSAVFIMRYGTCG</sequence>
<proteinExistence type="predicted"/>
<organism evidence="1 2">
    <name type="scientific">Potamilus streckersoni</name>
    <dbReference type="NCBI Taxonomy" id="2493646"/>
    <lineage>
        <taxon>Eukaryota</taxon>
        <taxon>Metazoa</taxon>
        <taxon>Spiralia</taxon>
        <taxon>Lophotrochozoa</taxon>
        <taxon>Mollusca</taxon>
        <taxon>Bivalvia</taxon>
        <taxon>Autobranchia</taxon>
        <taxon>Heteroconchia</taxon>
        <taxon>Palaeoheterodonta</taxon>
        <taxon>Unionida</taxon>
        <taxon>Unionoidea</taxon>
        <taxon>Unionidae</taxon>
        <taxon>Ambleminae</taxon>
        <taxon>Lampsilini</taxon>
        <taxon>Potamilus</taxon>
    </lineage>
</organism>
<gene>
    <name evidence="1" type="ORF">CHS0354_012281</name>
</gene>
<accession>A0AAE0SYW3</accession>
<name>A0AAE0SYW3_9BIVA</name>
<reference evidence="1" key="1">
    <citation type="journal article" date="2021" name="Genome Biol. Evol.">
        <title>A High-Quality Reference Genome for a Parasitic Bivalve with Doubly Uniparental Inheritance (Bivalvia: Unionida).</title>
        <authorList>
            <person name="Smith C.H."/>
        </authorList>
    </citation>
    <scope>NUCLEOTIDE SEQUENCE</scope>
    <source>
        <strain evidence="1">CHS0354</strain>
    </source>
</reference>
<evidence type="ECO:0000313" key="2">
    <source>
        <dbReference type="Proteomes" id="UP001195483"/>
    </source>
</evidence>
<comment type="caution">
    <text evidence="1">The sequence shown here is derived from an EMBL/GenBank/DDBJ whole genome shotgun (WGS) entry which is preliminary data.</text>
</comment>
<keyword evidence="2" id="KW-1185">Reference proteome</keyword>
<dbReference type="EMBL" id="JAEAOA010000746">
    <property type="protein sequence ID" value="KAK3600158.1"/>
    <property type="molecule type" value="Genomic_DNA"/>
</dbReference>